<proteinExistence type="predicted"/>
<accession>A0AC35U8C4</accession>
<evidence type="ECO:0000313" key="2">
    <source>
        <dbReference type="WBParaSite" id="RSKR_0000870800.1"/>
    </source>
</evidence>
<organism evidence="1 2">
    <name type="scientific">Rhabditophanes sp. KR3021</name>
    <dbReference type="NCBI Taxonomy" id="114890"/>
    <lineage>
        <taxon>Eukaryota</taxon>
        <taxon>Metazoa</taxon>
        <taxon>Ecdysozoa</taxon>
        <taxon>Nematoda</taxon>
        <taxon>Chromadorea</taxon>
        <taxon>Rhabditida</taxon>
        <taxon>Tylenchina</taxon>
        <taxon>Panagrolaimomorpha</taxon>
        <taxon>Strongyloidoidea</taxon>
        <taxon>Alloionematidae</taxon>
        <taxon>Rhabditophanes</taxon>
    </lineage>
</organism>
<sequence length="1023" mass="118531">MSLFGKVKNFFRAPLNTETTSGPIPDIIQVGVKATQDWTTIGELGDGAFGKVEKVLHNNDKKLLAAAKHIIFEEGEHLEDFLVEVDILQNCKHQNIVGLLACYYHENQLSIMLEFCNAGAIDNIMLELNRPLSENQLAYVIHFTCLALDHLHDHRVIHRDLKAGNILVTGDGIIKLADFGVSTKLKDQQFGTDSFIGTPYWMAPEVMMCETFKDTPYTTMADIWSLGITCIELAQMDPPYYKMSPMRVVLKVQKSEPPTLEEPDKWTTTFNDFLLHCLQKFPSNRSTANALLQHAFISQATSRTPILDLLAELNGTVQEEIIVDEKDSLSLDSTSLNEGEVQEFDGKVERSISVDEKDCVSNESSSNSSFVEGDPHEFETKIEIQDTQSCVASPVFGKTRKAPLPPTIFEVEEVYSHPIEATIFEVDEEEELEVERKPTETNTTSEENDLKAIAILDSLNDVLDQASNENTLIVRESNENTVIVKESNETTKIIVSDGEKETVKPRLQETKSNEIENKVSQIREVLETRLSFNEAGEISANENENPDTTDTSSSMGDNTMDSKGAMEVFGFVNKQPQTSRIVPSLYRHPQQPIYEGTLSPISRGSHRRTVSRKTRRFVVDGVEMTSTTLTVMGDQASEETRKRQIRELKKAQRMESRQTSELMYHTQEMKEMQERKFEQEKNKLIMQYDVDIDALSKTQKRKMEDLERMQEEDVKLFCKKIKIDQERDYKHFKESTKHEHRSLKQEMELIHRNHRKEAYRQRKELLEQDHINREHMFLQKAEHDQKNMITKLHQKHKEKTANLEKQFMEQRHEIIRTRENAMFELMEHQLEERHVLYRSQLKQQYYVRRANMIKRHAIERTFVKNNSQNAEDTMLKDITVGRKRLPKTLKAESRTRMAMFKEQLKINNSGESASVIADRIRKFEEEEKARIKKQQLDYSERCSRRIKLLVMRNSKLLAELENIQDDKRILLKENEDLKEKDYDNTFAIALNSFRESLPSRRYQMEAKFMEELKTAEGFYGPIV</sequence>
<dbReference type="WBParaSite" id="RSKR_0000870800.1">
    <property type="protein sequence ID" value="RSKR_0000870800.1"/>
    <property type="gene ID" value="RSKR_0000870800"/>
</dbReference>
<name>A0AC35U8C4_9BILA</name>
<protein>
    <submittedName>
        <fullName evidence="2">Protein kinase domain-containing protein</fullName>
    </submittedName>
</protein>
<dbReference type="Proteomes" id="UP000095286">
    <property type="component" value="Unplaced"/>
</dbReference>
<reference evidence="2" key="1">
    <citation type="submission" date="2016-11" db="UniProtKB">
        <authorList>
            <consortium name="WormBaseParasite"/>
        </authorList>
    </citation>
    <scope>IDENTIFICATION</scope>
    <source>
        <strain evidence="2">KR3021</strain>
    </source>
</reference>
<evidence type="ECO:0000313" key="1">
    <source>
        <dbReference type="Proteomes" id="UP000095286"/>
    </source>
</evidence>